<gene>
    <name evidence="1" type="ORF">I553_10292</name>
</gene>
<name>X7ZHT2_MYCXE</name>
<dbReference type="InterPro" id="IPR029058">
    <property type="entry name" value="AB_hydrolase_fold"/>
</dbReference>
<dbReference type="Gene3D" id="3.40.50.1820">
    <property type="entry name" value="alpha/beta hydrolase"/>
    <property type="match status" value="1"/>
</dbReference>
<evidence type="ECO:0000313" key="1">
    <source>
        <dbReference type="EMBL" id="EUA19137.1"/>
    </source>
</evidence>
<comment type="caution">
    <text evidence="1">The sequence shown here is derived from an EMBL/GenBank/DDBJ whole genome shotgun (WGS) entry which is preliminary data.</text>
</comment>
<protein>
    <submittedName>
        <fullName evidence="1">Peptidase S15 domain protein</fullName>
    </submittedName>
</protein>
<dbReference type="EMBL" id="JAOB01000073">
    <property type="protein sequence ID" value="EUA19137.1"/>
    <property type="molecule type" value="Genomic_DNA"/>
</dbReference>
<reference evidence="1" key="1">
    <citation type="submission" date="2014-01" db="EMBL/GenBank/DDBJ databases">
        <authorList>
            <person name="Brown-Elliot B."/>
            <person name="Wallace R."/>
            <person name="Lenaerts A."/>
            <person name="Ordway D."/>
            <person name="DeGroote M.A."/>
            <person name="Parker T."/>
            <person name="Sizemore C."/>
            <person name="Tallon L.J."/>
            <person name="Sadzewicz L.K."/>
            <person name="Sengamalay N."/>
            <person name="Fraser C.M."/>
            <person name="Hine E."/>
            <person name="Shefchek K.A."/>
            <person name="Das S.P."/>
            <person name="Tettelin H."/>
        </authorList>
    </citation>
    <scope>NUCLEOTIDE SEQUENCE [LARGE SCALE GENOMIC DNA]</scope>
    <source>
        <strain evidence="1">4042</strain>
    </source>
</reference>
<organism evidence="1">
    <name type="scientific">Mycobacterium xenopi 4042</name>
    <dbReference type="NCBI Taxonomy" id="1299334"/>
    <lineage>
        <taxon>Bacteria</taxon>
        <taxon>Bacillati</taxon>
        <taxon>Actinomycetota</taxon>
        <taxon>Actinomycetes</taxon>
        <taxon>Mycobacteriales</taxon>
        <taxon>Mycobacteriaceae</taxon>
        <taxon>Mycobacterium</taxon>
    </lineage>
</organism>
<accession>X7ZHT2</accession>
<dbReference type="AlphaFoldDB" id="X7ZHT2"/>
<proteinExistence type="predicted"/>
<dbReference type="PATRIC" id="fig|1299334.3.peg.7905"/>
<sequence length="203" mass="21960">MRQRGRDQRRYFRPLIAEAMAGGEAAYDGPFWDALRPAVVLPQIVANGVAVFLVGGGMTPSSGDAAQLCRAAECLRRPAGRGADGTRPTGVGSGSAVDGPWYHVTNFDGLHINALQLRWFDQWLQDDASAAISDPPFTFQAIGCRQWFHAREFPLAEASPAAFTCASQAASAVTARRTKRWRPSITLRAVRWQGEAWSSGPSG</sequence>